<evidence type="ECO:0000313" key="1">
    <source>
        <dbReference type="EMBL" id="PIA36354.1"/>
    </source>
</evidence>
<protein>
    <submittedName>
        <fullName evidence="1">Uncharacterized protein</fullName>
    </submittedName>
</protein>
<sequence length="69" mass="8341">MWEQLQVNNWYKTLRIKSKYQTTNSIVIDITTYYPNSSFSNAFLRLNVTFKPSKHVFKIQKYLMSTDLR</sequence>
<dbReference type="EMBL" id="KZ305051">
    <property type="protein sequence ID" value="PIA36354.1"/>
    <property type="molecule type" value="Genomic_DNA"/>
</dbReference>
<accession>A0A2G5CYK8</accession>
<keyword evidence="2" id="KW-1185">Reference proteome</keyword>
<dbReference type="AlphaFoldDB" id="A0A2G5CYK8"/>
<reference evidence="1 2" key="1">
    <citation type="submission" date="2017-09" db="EMBL/GenBank/DDBJ databases">
        <title>WGS assembly of Aquilegia coerulea Goldsmith.</title>
        <authorList>
            <person name="Hodges S."/>
            <person name="Kramer E."/>
            <person name="Nordborg M."/>
            <person name="Tomkins J."/>
            <person name="Borevitz J."/>
            <person name="Derieg N."/>
            <person name="Yan J."/>
            <person name="Mihaltcheva S."/>
            <person name="Hayes R.D."/>
            <person name="Rokhsar D."/>
        </authorList>
    </citation>
    <scope>NUCLEOTIDE SEQUENCE [LARGE SCALE GENOMIC DNA]</scope>
    <source>
        <strain evidence="2">cv. Goldsmith</strain>
    </source>
</reference>
<dbReference type="Proteomes" id="UP000230069">
    <property type="component" value="Unassembled WGS sequence"/>
</dbReference>
<dbReference type="InParanoid" id="A0A2G5CYK8"/>
<organism evidence="1 2">
    <name type="scientific">Aquilegia coerulea</name>
    <name type="common">Rocky mountain columbine</name>
    <dbReference type="NCBI Taxonomy" id="218851"/>
    <lineage>
        <taxon>Eukaryota</taxon>
        <taxon>Viridiplantae</taxon>
        <taxon>Streptophyta</taxon>
        <taxon>Embryophyta</taxon>
        <taxon>Tracheophyta</taxon>
        <taxon>Spermatophyta</taxon>
        <taxon>Magnoliopsida</taxon>
        <taxon>Ranunculales</taxon>
        <taxon>Ranunculaceae</taxon>
        <taxon>Thalictroideae</taxon>
        <taxon>Aquilegia</taxon>
    </lineage>
</organism>
<name>A0A2G5CYK8_AQUCA</name>
<gene>
    <name evidence="1" type="ORF">AQUCO_03400326v1</name>
</gene>
<proteinExistence type="predicted"/>
<evidence type="ECO:0000313" key="2">
    <source>
        <dbReference type="Proteomes" id="UP000230069"/>
    </source>
</evidence>